<dbReference type="Proteomes" id="UP001162741">
    <property type="component" value="Chromosome"/>
</dbReference>
<feature type="chain" id="PRO_5045897340" evidence="1">
    <location>
        <begin position="19"/>
        <end position="263"/>
    </location>
</feature>
<feature type="signal peptide" evidence="1">
    <location>
        <begin position="1"/>
        <end position="18"/>
    </location>
</feature>
<reference evidence="2" key="1">
    <citation type="submission" date="2022-10" db="EMBL/GenBank/DDBJ databases">
        <title>Chitinophaga sp. nov., isolated from soil.</title>
        <authorList>
            <person name="Jeon C.O."/>
        </authorList>
    </citation>
    <scope>NUCLEOTIDE SEQUENCE</scope>
    <source>
        <strain evidence="2">R8</strain>
    </source>
</reference>
<accession>A0ABY6J2S0</accession>
<proteinExistence type="predicted"/>
<evidence type="ECO:0000256" key="1">
    <source>
        <dbReference type="SAM" id="SignalP"/>
    </source>
</evidence>
<evidence type="ECO:0000313" key="2">
    <source>
        <dbReference type="EMBL" id="UYQ93968.1"/>
    </source>
</evidence>
<name>A0ABY6J2S0_9BACT</name>
<keyword evidence="1" id="KW-0732">Signal</keyword>
<dbReference type="RefSeq" id="WP_264281938.1">
    <property type="nucleotide sequence ID" value="NZ_CP107006.1"/>
</dbReference>
<evidence type="ECO:0000313" key="3">
    <source>
        <dbReference type="Proteomes" id="UP001162741"/>
    </source>
</evidence>
<sequence length="263" mass="30088">MKTAFTIAALLVVQLLHAQGPHIKAEAPLPIQEKLGVASWLCTYDSVATFISDIAMTMPYDQRQRIGRHWFCYQGVDRLWHAVFGKFNGSQYDVVSHYKIIDTTFIDQVCEQDSALLISYSRVIDKAYAEAAKILGPSQVRFNKFLKSNADSTISIWLMPSVQSADIAMYGGEFYYKFDKQGNEILDRTEYFSGRFRGFKVGSPREIHLDYSQDDSPTLGAVYFAWRNRKVFGDIHIQNRASSMVLSYNEDKGYHWVTTGRKK</sequence>
<keyword evidence="3" id="KW-1185">Reference proteome</keyword>
<organism evidence="2 3">
    <name type="scientific">Chitinophaga horti</name>
    <dbReference type="NCBI Taxonomy" id="2920382"/>
    <lineage>
        <taxon>Bacteria</taxon>
        <taxon>Pseudomonadati</taxon>
        <taxon>Bacteroidota</taxon>
        <taxon>Chitinophagia</taxon>
        <taxon>Chitinophagales</taxon>
        <taxon>Chitinophagaceae</taxon>
        <taxon>Chitinophaga</taxon>
    </lineage>
</organism>
<gene>
    <name evidence="2" type="ORF">MKQ68_02520</name>
</gene>
<protein>
    <submittedName>
        <fullName evidence="2">Uncharacterized protein</fullName>
    </submittedName>
</protein>
<dbReference type="EMBL" id="CP107006">
    <property type="protein sequence ID" value="UYQ93968.1"/>
    <property type="molecule type" value="Genomic_DNA"/>
</dbReference>